<proteinExistence type="predicted"/>
<name>A0AAV7Z2X1_9EUKA</name>
<reference evidence="1" key="1">
    <citation type="submission" date="2022-08" db="EMBL/GenBank/DDBJ databases">
        <title>Novel sulphate-reducing endosymbionts in the free-living metamonad Anaeramoeba.</title>
        <authorList>
            <person name="Jerlstrom-Hultqvist J."/>
            <person name="Cepicka I."/>
            <person name="Gallot-Lavallee L."/>
            <person name="Salas-Leiva D."/>
            <person name="Curtis B.A."/>
            <person name="Zahonova K."/>
            <person name="Pipaliya S."/>
            <person name="Dacks J."/>
            <person name="Roger A.J."/>
        </authorList>
    </citation>
    <scope>NUCLEOTIDE SEQUENCE</scope>
    <source>
        <strain evidence="1">Busselton2</strain>
    </source>
</reference>
<sequence length="156" mass="18914">MSNKQEKIEKEKSFDFWQLNNFEKKRILTRQENFHQSLFGTSLRKELERLKSKELNMKSNKNFPFKKISENYFTQNKRLFQKIGGFNHFFTYCKSPNHQIHVTATYKLLKPIQKISMFLNHDKIRQIIPMLKLILDRILFMNGGLLKKEKNEDLRE</sequence>
<accession>A0AAV7Z2X1</accession>
<gene>
    <name evidence="1" type="ORF">M0812_19522</name>
</gene>
<dbReference type="Proteomes" id="UP001146793">
    <property type="component" value="Unassembled WGS sequence"/>
</dbReference>
<dbReference type="EMBL" id="JANTQA010000040">
    <property type="protein sequence ID" value="KAJ3435334.1"/>
    <property type="molecule type" value="Genomic_DNA"/>
</dbReference>
<evidence type="ECO:0000313" key="2">
    <source>
        <dbReference type="Proteomes" id="UP001146793"/>
    </source>
</evidence>
<evidence type="ECO:0000313" key="1">
    <source>
        <dbReference type="EMBL" id="KAJ3435334.1"/>
    </source>
</evidence>
<dbReference type="AlphaFoldDB" id="A0AAV7Z2X1"/>
<evidence type="ECO:0008006" key="3">
    <source>
        <dbReference type="Google" id="ProtNLM"/>
    </source>
</evidence>
<organism evidence="1 2">
    <name type="scientific">Anaeramoeba flamelloides</name>
    <dbReference type="NCBI Taxonomy" id="1746091"/>
    <lineage>
        <taxon>Eukaryota</taxon>
        <taxon>Metamonada</taxon>
        <taxon>Anaeramoebidae</taxon>
        <taxon>Anaeramoeba</taxon>
    </lineage>
</organism>
<comment type="caution">
    <text evidence="1">The sequence shown here is derived from an EMBL/GenBank/DDBJ whole genome shotgun (WGS) entry which is preliminary data.</text>
</comment>
<protein>
    <recommendedName>
        <fullName evidence="3">Ribosomal protein S3</fullName>
    </recommendedName>
</protein>